<dbReference type="Proteomes" id="UP000623461">
    <property type="component" value="Unassembled WGS sequence"/>
</dbReference>
<comment type="caution">
    <text evidence="1">The sequence shown here is derived from an EMBL/GenBank/DDBJ whole genome shotgun (WGS) entry which is preliminary data.</text>
</comment>
<sequence length="280" mass="29946">MRASSVSEGSHDRMTLFCSDVDGTLLDHRRTLSDRTVAAIRAVRSAGHTFVLCSSRMPASLEGLERLCGVEPTPLIAYNGGLVLRADRTVVTDVPITPGDAREAYAVCSRLGLHASFFAGDDWYAWGPDEWTEREATITAVDPSLESAHDYVSSGRVDTHPPHKVMAMGEPALVDELEAALAGRPGMVTYRSKPTYLEIANAACSKGDGLQALADELGIDLADTVFFGDNHNDVSAFEVAGTAVAVSNAVEPALDAAHVVTGHHREDGVAEYLEDWLASH</sequence>
<dbReference type="Gene3D" id="3.40.50.1000">
    <property type="entry name" value="HAD superfamily/HAD-like"/>
    <property type="match status" value="1"/>
</dbReference>
<accession>A0ABQ2I4D8</accession>
<dbReference type="SFLD" id="SFLDG01140">
    <property type="entry name" value="C2.B:_Phosphomannomutase_and_P"/>
    <property type="match status" value="1"/>
</dbReference>
<dbReference type="Gene3D" id="3.30.1240.10">
    <property type="match status" value="1"/>
</dbReference>
<dbReference type="PANTHER" id="PTHR10000:SF8">
    <property type="entry name" value="HAD SUPERFAMILY HYDROLASE-LIKE, TYPE 3"/>
    <property type="match status" value="1"/>
</dbReference>
<protein>
    <submittedName>
        <fullName evidence="1">Haloacid dehalogenase</fullName>
    </submittedName>
</protein>
<evidence type="ECO:0000313" key="1">
    <source>
        <dbReference type="EMBL" id="GGN00162.1"/>
    </source>
</evidence>
<proteinExistence type="predicted"/>
<evidence type="ECO:0000313" key="2">
    <source>
        <dbReference type="Proteomes" id="UP000623461"/>
    </source>
</evidence>
<dbReference type="EMBL" id="BMNZ01000005">
    <property type="protein sequence ID" value="GGN00162.1"/>
    <property type="molecule type" value="Genomic_DNA"/>
</dbReference>
<dbReference type="InterPro" id="IPR000150">
    <property type="entry name" value="Cof"/>
</dbReference>
<dbReference type="NCBIfam" id="TIGR00099">
    <property type="entry name" value="Cof-subfamily"/>
    <property type="match status" value="1"/>
</dbReference>
<dbReference type="InterPro" id="IPR036412">
    <property type="entry name" value="HAD-like_sf"/>
</dbReference>
<dbReference type="InterPro" id="IPR023214">
    <property type="entry name" value="HAD_sf"/>
</dbReference>
<organism evidence="1 2">
    <name type="scientific">Terrabacter tumescens</name>
    <dbReference type="NCBI Taxonomy" id="60443"/>
    <lineage>
        <taxon>Bacteria</taxon>
        <taxon>Bacillati</taxon>
        <taxon>Actinomycetota</taxon>
        <taxon>Actinomycetes</taxon>
        <taxon>Micrococcales</taxon>
        <taxon>Intrasporangiaceae</taxon>
        <taxon>Terrabacter</taxon>
    </lineage>
</organism>
<keyword evidence="2" id="KW-1185">Reference proteome</keyword>
<dbReference type="PANTHER" id="PTHR10000">
    <property type="entry name" value="PHOSPHOSERINE PHOSPHATASE"/>
    <property type="match status" value="1"/>
</dbReference>
<dbReference type="SFLD" id="SFLDS00003">
    <property type="entry name" value="Haloacid_Dehalogenase"/>
    <property type="match status" value="1"/>
</dbReference>
<dbReference type="NCBIfam" id="TIGR01484">
    <property type="entry name" value="HAD-SF-IIB"/>
    <property type="match status" value="1"/>
</dbReference>
<dbReference type="InterPro" id="IPR006379">
    <property type="entry name" value="HAD-SF_hydro_IIB"/>
</dbReference>
<name>A0ABQ2I4D8_9MICO</name>
<dbReference type="CDD" id="cd07516">
    <property type="entry name" value="HAD_Pase"/>
    <property type="match status" value="1"/>
</dbReference>
<reference evidence="2" key="1">
    <citation type="journal article" date="2019" name="Int. J. Syst. Evol. Microbiol.">
        <title>The Global Catalogue of Microorganisms (GCM) 10K type strain sequencing project: providing services to taxonomists for standard genome sequencing and annotation.</title>
        <authorList>
            <consortium name="The Broad Institute Genomics Platform"/>
            <consortium name="The Broad Institute Genome Sequencing Center for Infectious Disease"/>
            <person name="Wu L."/>
            <person name="Ma J."/>
        </authorList>
    </citation>
    <scope>NUCLEOTIDE SEQUENCE [LARGE SCALE GENOMIC DNA]</scope>
    <source>
        <strain evidence="2">JCM 1365</strain>
    </source>
</reference>
<dbReference type="SUPFAM" id="SSF56784">
    <property type="entry name" value="HAD-like"/>
    <property type="match status" value="1"/>
</dbReference>
<dbReference type="Pfam" id="PF08282">
    <property type="entry name" value="Hydrolase_3"/>
    <property type="match status" value="1"/>
</dbReference>
<gene>
    <name evidence="1" type="ORF">GCM10009721_29100</name>
</gene>